<evidence type="ECO:0000256" key="4">
    <source>
        <dbReference type="SAM" id="Phobius"/>
    </source>
</evidence>
<dbReference type="InterPro" id="IPR005311">
    <property type="entry name" value="PBP_dimer"/>
</dbReference>
<organism evidence="7">
    <name type="scientific">Oscillatoriales cyanobacterium SpSt-402</name>
    <dbReference type="NCBI Taxonomy" id="2282168"/>
    <lineage>
        <taxon>Bacteria</taxon>
        <taxon>Bacillati</taxon>
        <taxon>Cyanobacteriota</taxon>
        <taxon>Cyanophyceae</taxon>
        <taxon>Oscillatoriophycideae</taxon>
        <taxon>Oscillatoriales</taxon>
    </lineage>
</organism>
<feature type="domain" description="Penicillin-binding protein dimerisation" evidence="6">
    <location>
        <begin position="80"/>
        <end position="189"/>
    </location>
</feature>
<evidence type="ECO:0000313" key="7">
    <source>
        <dbReference type="EMBL" id="HGW94908.1"/>
    </source>
</evidence>
<dbReference type="EMBL" id="DSRD01000720">
    <property type="protein sequence ID" value="HGW94908.1"/>
    <property type="molecule type" value="Genomic_DNA"/>
</dbReference>
<dbReference type="GO" id="GO:0071555">
    <property type="term" value="P:cell wall organization"/>
    <property type="evidence" value="ECO:0007669"/>
    <property type="project" value="TreeGrafter"/>
</dbReference>
<name>A0A832M3A8_9CYAN</name>
<dbReference type="AlphaFoldDB" id="A0A832M3A8"/>
<evidence type="ECO:0000256" key="3">
    <source>
        <dbReference type="ARBA" id="ARBA00023136"/>
    </source>
</evidence>
<proteinExistence type="inferred from homology"/>
<dbReference type="Gene3D" id="3.30.450.330">
    <property type="match status" value="1"/>
</dbReference>
<evidence type="ECO:0000259" key="5">
    <source>
        <dbReference type="Pfam" id="PF00905"/>
    </source>
</evidence>
<dbReference type="InterPro" id="IPR036138">
    <property type="entry name" value="PBP_dimer_sf"/>
</dbReference>
<dbReference type="InterPro" id="IPR001460">
    <property type="entry name" value="PCN-bd_Tpept"/>
</dbReference>
<dbReference type="InterPro" id="IPR050515">
    <property type="entry name" value="Beta-lactam/transpept"/>
</dbReference>
<feature type="transmembrane region" description="Helical" evidence="4">
    <location>
        <begin position="36"/>
        <end position="55"/>
    </location>
</feature>
<keyword evidence="4" id="KW-0812">Transmembrane</keyword>
<accession>A0A832M3A8</accession>
<keyword evidence="4" id="KW-1133">Transmembrane helix</keyword>
<dbReference type="PANTHER" id="PTHR30627:SF1">
    <property type="entry name" value="PEPTIDOGLYCAN D,D-TRANSPEPTIDASE FTSI"/>
    <property type="match status" value="1"/>
</dbReference>
<dbReference type="Pfam" id="PF03717">
    <property type="entry name" value="PBP_dimer"/>
    <property type="match status" value="1"/>
</dbReference>
<dbReference type="GO" id="GO:0008658">
    <property type="term" value="F:penicillin binding"/>
    <property type="evidence" value="ECO:0007669"/>
    <property type="project" value="InterPro"/>
</dbReference>
<dbReference type="Gene3D" id="3.40.710.10">
    <property type="entry name" value="DD-peptidase/beta-lactamase superfamily"/>
    <property type="match status" value="1"/>
</dbReference>
<dbReference type="InterPro" id="IPR012338">
    <property type="entry name" value="Beta-lactam/transpept-like"/>
</dbReference>
<dbReference type="PANTHER" id="PTHR30627">
    <property type="entry name" value="PEPTIDOGLYCAN D,D-TRANSPEPTIDASE"/>
    <property type="match status" value="1"/>
</dbReference>
<dbReference type="Gene3D" id="3.90.1310.10">
    <property type="entry name" value="Penicillin-binding protein 2a (Domain 2)"/>
    <property type="match status" value="1"/>
</dbReference>
<keyword evidence="3 4" id="KW-0472">Membrane</keyword>
<dbReference type="Pfam" id="PF00905">
    <property type="entry name" value="Transpeptidase"/>
    <property type="match status" value="1"/>
</dbReference>
<comment type="subcellular location">
    <subcellularLocation>
        <location evidence="1">Membrane</location>
    </subcellularLocation>
</comment>
<dbReference type="SUPFAM" id="SSF56519">
    <property type="entry name" value="Penicillin binding protein dimerisation domain"/>
    <property type="match status" value="1"/>
</dbReference>
<feature type="domain" description="Penicillin-binding protein transpeptidase" evidence="5">
    <location>
        <begin position="266"/>
        <end position="572"/>
    </location>
</feature>
<comment type="caution">
    <text evidence="7">The sequence shown here is derived from an EMBL/GenBank/DDBJ whole genome shotgun (WGS) entry which is preliminary data.</text>
</comment>
<evidence type="ECO:0000256" key="1">
    <source>
        <dbReference type="ARBA" id="ARBA00004370"/>
    </source>
</evidence>
<evidence type="ECO:0000256" key="2">
    <source>
        <dbReference type="ARBA" id="ARBA00007171"/>
    </source>
</evidence>
<dbReference type="GO" id="GO:0005886">
    <property type="term" value="C:plasma membrane"/>
    <property type="evidence" value="ECO:0007669"/>
    <property type="project" value="TreeGrafter"/>
</dbReference>
<dbReference type="SUPFAM" id="SSF56601">
    <property type="entry name" value="beta-lactamase/transpeptidase-like"/>
    <property type="match status" value="1"/>
</dbReference>
<reference evidence="7" key="1">
    <citation type="journal article" date="2020" name="mSystems">
        <title>Genome- and Community-Level Interaction Insights into Carbon Utilization and Element Cycling Functions of Hydrothermarchaeota in Hydrothermal Sediment.</title>
        <authorList>
            <person name="Zhou Z."/>
            <person name="Liu Y."/>
            <person name="Xu W."/>
            <person name="Pan J."/>
            <person name="Luo Z.H."/>
            <person name="Li M."/>
        </authorList>
    </citation>
    <scope>NUCLEOTIDE SEQUENCE [LARGE SCALE GENOMIC DNA]</scope>
    <source>
        <strain evidence="7">SpSt-402</strain>
    </source>
</reference>
<comment type="similarity">
    <text evidence="2">Belongs to the transpeptidase family.</text>
</comment>
<evidence type="ECO:0000259" key="6">
    <source>
        <dbReference type="Pfam" id="PF03717"/>
    </source>
</evidence>
<sequence>MANPPSSFRSPRSRKKPSKLVRLPTWLNSPAFRAGLVWAILMTSTGLLAINLFYVQIVKGPALRAVAQSNQVTVLRPFVPRRDIVDRTGNVLALDRPVYTLYAHPKLFKLDKSAIAEKLAPILNRPAISIAKQFDEGESGIRIEYALVEDTQSRILDLRIDGLELVQNQQRLYPYKEVAADIVGYVNADHLGQAGLELSQQNVLQRTTEPVRLRQMGDGSVMPDKIPSGFLNLDDLQLRLTIDTRLQRTIQPVLKKQVSAVNAKRGLVIVMDASTGELLSLVSEPSYDPNEYFKANPERFKTWAITDLYEPGSTFKPINVAIALEAKVATPDTVVDNSSQITVDGWPIQGGMGGSSTVTEILVNSSNPGMVHIVDLLKPDVYYQWLRRLGLGGTTGIDLPSEIAGQFRNRKTFLETRIERAVTAFGQGFSMTPIQLIQLHAAIANGGKLVTPHVLQGLYTSKGQLYWKPSLRPDRQVFSPATTKALIEMMEGAVQEGTGKAAQLPGYRVAGKTGTSQKANGMGGYSESAYVTSFISIFPADNPKYVILTVIDEPAGGGYGGTVAAPVSKEVMRALANLKNVAPSSPVERVEPEEESGE</sequence>
<gene>
    <name evidence="7" type="ORF">ENR47_11585</name>
</gene>
<protein>
    <submittedName>
        <fullName evidence="7">Penicillin-binding protein 2</fullName>
    </submittedName>
</protein>